<dbReference type="GO" id="GO:0009982">
    <property type="term" value="F:pseudouridine synthase activity"/>
    <property type="evidence" value="ECO:0007669"/>
    <property type="project" value="InterPro"/>
</dbReference>
<evidence type="ECO:0000313" key="4">
    <source>
        <dbReference type="Proteomes" id="UP001063350"/>
    </source>
</evidence>
<dbReference type="InterPro" id="IPR020103">
    <property type="entry name" value="PsdUridine_synth_cat_dom_sf"/>
</dbReference>
<evidence type="ECO:0000256" key="1">
    <source>
        <dbReference type="ARBA" id="ARBA00010876"/>
    </source>
</evidence>
<dbReference type="PANTHER" id="PTHR21600">
    <property type="entry name" value="MITOCHONDRIAL RNA PSEUDOURIDINE SYNTHASE"/>
    <property type="match status" value="1"/>
</dbReference>
<dbReference type="CDD" id="cd02869">
    <property type="entry name" value="PseudoU_synth_RluA_like"/>
    <property type="match status" value="1"/>
</dbReference>
<dbReference type="AlphaFoldDB" id="A0A915XI93"/>
<comment type="similarity">
    <text evidence="1">Belongs to the pseudouridine synthase RluA family.</text>
</comment>
<protein>
    <recommendedName>
        <fullName evidence="2">Pseudouridine synthase RsuA/RluA-like domain-containing protein</fullName>
    </recommendedName>
</protein>
<reference evidence="3" key="1">
    <citation type="submission" date="2020-12" db="EMBL/GenBank/DDBJ databases">
        <title>Desulfobium dissulfuricans gen. nov., sp. nov., a novel mesophilic, sulfate-reducing bacterium isolated from a deep-sea hydrothermal vent.</title>
        <authorList>
            <person name="Hashimoto Y."/>
            <person name="Tame A."/>
            <person name="Sawayama S."/>
            <person name="Miyazaki J."/>
            <person name="Takai K."/>
            <person name="Nakagawa S."/>
        </authorList>
    </citation>
    <scope>NUCLEOTIDE SEQUENCE</scope>
    <source>
        <strain evidence="3">GF1</strain>
    </source>
</reference>
<dbReference type="InterPro" id="IPR006145">
    <property type="entry name" value="PsdUridine_synth_RsuA/RluA"/>
</dbReference>
<organism evidence="3 4">
    <name type="scientific">Desulfolithobacter dissulfuricans</name>
    <dbReference type="NCBI Taxonomy" id="2795293"/>
    <lineage>
        <taxon>Bacteria</taxon>
        <taxon>Pseudomonadati</taxon>
        <taxon>Thermodesulfobacteriota</taxon>
        <taxon>Desulfobulbia</taxon>
        <taxon>Desulfobulbales</taxon>
        <taxon>Desulfobulbaceae</taxon>
        <taxon>Desulfolithobacter</taxon>
    </lineage>
</organism>
<dbReference type="GO" id="GO:0140098">
    <property type="term" value="F:catalytic activity, acting on RNA"/>
    <property type="evidence" value="ECO:0007669"/>
    <property type="project" value="UniProtKB-ARBA"/>
</dbReference>
<proteinExistence type="inferred from homology"/>
<dbReference type="InterPro" id="IPR050188">
    <property type="entry name" value="RluA_PseudoU_synthase"/>
</dbReference>
<dbReference type="GO" id="GO:0000455">
    <property type="term" value="P:enzyme-directed rRNA pseudouridine synthesis"/>
    <property type="evidence" value="ECO:0007669"/>
    <property type="project" value="TreeGrafter"/>
</dbReference>
<dbReference type="EMBL" id="AP024233">
    <property type="protein sequence ID" value="BCO08935.1"/>
    <property type="molecule type" value="Genomic_DNA"/>
</dbReference>
<sequence>MVVAKSEEALARLADDFKQRRVAKRYHAILLRCPAEESGRLVAPIGRHPVHRKKMAIRPTRGRYAVTSWEVEEVLARGLCLVRLSIETGRTHQIRVHMASLGCPVAGDQVYGGRVTDKSLPAVERQLLHASEIRFNHPVTGRNMRFSIPLWPDMTQFMEQLGGGAH</sequence>
<keyword evidence="4" id="KW-1185">Reference proteome</keyword>
<gene>
    <name evidence="3" type="ORF">GF1_13110</name>
</gene>
<dbReference type="PANTHER" id="PTHR21600:SF87">
    <property type="entry name" value="RNA PSEUDOURIDYLATE SYNTHASE DOMAIN-CONTAINING PROTEIN 1"/>
    <property type="match status" value="1"/>
</dbReference>
<dbReference type="GO" id="GO:0003723">
    <property type="term" value="F:RNA binding"/>
    <property type="evidence" value="ECO:0007669"/>
    <property type="project" value="InterPro"/>
</dbReference>
<dbReference type="KEGG" id="ddu:GF1_13110"/>
<dbReference type="Gene3D" id="3.30.2350.10">
    <property type="entry name" value="Pseudouridine synthase"/>
    <property type="match status" value="1"/>
</dbReference>
<dbReference type="SUPFAM" id="SSF55120">
    <property type="entry name" value="Pseudouridine synthase"/>
    <property type="match status" value="1"/>
</dbReference>
<accession>A0A915XI93</accession>
<evidence type="ECO:0000313" key="3">
    <source>
        <dbReference type="EMBL" id="BCO08935.1"/>
    </source>
</evidence>
<evidence type="ECO:0000259" key="2">
    <source>
        <dbReference type="Pfam" id="PF00849"/>
    </source>
</evidence>
<name>A0A915XI93_9BACT</name>
<dbReference type="Proteomes" id="UP001063350">
    <property type="component" value="Chromosome"/>
</dbReference>
<dbReference type="Pfam" id="PF00849">
    <property type="entry name" value="PseudoU_synth_2"/>
    <property type="match status" value="1"/>
</dbReference>
<feature type="domain" description="Pseudouridine synthase RsuA/RluA-like" evidence="2">
    <location>
        <begin position="1"/>
        <end position="100"/>
    </location>
</feature>